<evidence type="ECO:0000259" key="2">
    <source>
        <dbReference type="Pfam" id="PF14244"/>
    </source>
</evidence>
<feature type="compositionally biased region" description="Polar residues" evidence="1">
    <location>
        <begin position="237"/>
        <end position="248"/>
    </location>
</feature>
<organism evidence="3 4">
    <name type="scientific">Rubroshorea leprosula</name>
    <dbReference type="NCBI Taxonomy" id="152421"/>
    <lineage>
        <taxon>Eukaryota</taxon>
        <taxon>Viridiplantae</taxon>
        <taxon>Streptophyta</taxon>
        <taxon>Embryophyta</taxon>
        <taxon>Tracheophyta</taxon>
        <taxon>Spermatophyta</taxon>
        <taxon>Magnoliopsida</taxon>
        <taxon>eudicotyledons</taxon>
        <taxon>Gunneridae</taxon>
        <taxon>Pentapetalae</taxon>
        <taxon>rosids</taxon>
        <taxon>malvids</taxon>
        <taxon>Malvales</taxon>
        <taxon>Dipterocarpaceae</taxon>
        <taxon>Rubroshorea</taxon>
    </lineage>
</organism>
<accession>A0AAV5MFQ1</accession>
<sequence>MADETPKSCKIQKQTSSSPYFLNSSDSPGNILVSCPLKGENYPTWLRAMSNALRAKNKFGLVDGSISKLDDDDPDAQAWDKCNSMVTSWLFNSIVPELLDGVANLEKACDVWIDLEERFSQGNAPRVHELKREIAFAQQVSHDPSIESATFTVKNSTIQGDNVNKSQDQPPKWKKGANMNRIQDQSTNWKIGWQNRGSSFKEHYGFSNVANNATMVDNAIMDQSNASPSKLSSSTSPVTRLTLNNMTS</sequence>
<dbReference type="Proteomes" id="UP001054252">
    <property type="component" value="Unassembled WGS sequence"/>
</dbReference>
<dbReference type="PANTHER" id="PTHR37610:SF97">
    <property type="entry name" value="RETROTRANSPOSON GAG DOMAIN-CONTAINING PROTEIN"/>
    <property type="match status" value="1"/>
</dbReference>
<feature type="compositionally biased region" description="Low complexity" evidence="1">
    <location>
        <begin position="224"/>
        <end position="236"/>
    </location>
</feature>
<feature type="domain" description="Retrotransposon Copia-like N-terminal" evidence="2">
    <location>
        <begin position="24"/>
        <end position="68"/>
    </location>
</feature>
<gene>
    <name evidence="3" type="ORF">SLEP1_g54817</name>
</gene>
<keyword evidence="4" id="KW-1185">Reference proteome</keyword>
<protein>
    <recommendedName>
        <fullName evidence="2">Retrotransposon Copia-like N-terminal domain-containing protein</fullName>
    </recommendedName>
</protein>
<name>A0AAV5MFQ1_9ROSI</name>
<dbReference type="Pfam" id="PF14244">
    <property type="entry name" value="Retrotran_gag_3"/>
    <property type="match status" value="1"/>
</dbReference>
<feature type="compositionally biased region" description="Polar residues" evidence="1">
    <location>
        <begin position="11"/>
        <end position="22"/>
    </location>
</feature>
<reference evidence="3 4" key="1">
    <citation type="journal article" date="2021" name="Commun. Biol.">
        <title>The genome of Shorea leprosula (Dipterocarpaceae) highlights the ecological relevance of drought in aseasonal tropical rainforests.</title>
        <authorList>
            <person name="Ng K.K.S."/>
            <person name="Kobayashi M.J."/>
            <person name="Fawcett J.A."/>
            <person name="Hatakeyama M."/>
            <person name="Paape T."/>
            <person name="Ng C.H."/>
            <person name="Ang C.C."/>
            <person name="Tnah L.H."/>
            <person name="Lee C.T."/>
            <person name="Nishiyama T."/>
            <person name="Sese J."/>
            <person name="O'Brien M.J."/>
            <person name="Copetti D."/>
            <person name="Mohd Noor M.I."/>
            <person name="Ong R.C."/>
            <person name="Putra M."/>
            <person name="Sireger I.Z."/>
            <person name="Indrioko S."/>
            <person name="Kosugi Y."/>
            <person name="Izuno A."/>
            <person name="Isagi Y."/>
            <person name="Lee S.L."/>
            <person name="Shimizu K.K."/>
        </authorList>
    </citation>
    <scope>NUCLEOTIDE SEQUENCE [LARGE SCALE GENOMIC DNA]</scope>
    <source>
        <strain evidence="3">214</strain>
    </source>
</reference>
<evidence type="ECO:0000256" key="1">
    <source>
        <dbReference type="SAM" id="MobiDB-lite"/>
    </source>
</evidence>
<feature type="region of interest" description="Disordered" evidence="1">
    <location>
        <begin position="1"/>
        <end position="22"/>
    </location>
</feature>
<dbReference type="EMBL" id="BPVZ01000242">
    <property type="protein sequence ID" value="GKV47969.1"/>
    <property type="molecule type" value="Genomic_DNA"/>
</dbReference>
<evidence type="ECO:0000313" key="3">
    <source>
        <dbReference type="EMBL" id="GKV47969.1"/>
    </source>
</evidence>
<feature type="compositionally biased region" description="Polar residues" evidence="1">
    <location>
        <begin position="157"/>
        <end position="169"/>
    </location>
</feature>
<dbReference type="AlphaFoldDB" id="A0AAV5MFQ1"/>
<feature type="region of interest" description="Disordered" evidence="1">
    <location>
        <begin position="224"/>
        <end position="248"/>
    </location>
</feature>
<feature type="region of interest" description="Disordered" evidence="1">
    <location>
        <begin position="157"/>
        <end position="176"/>
    </location>
</feature>
<dbReference type="PANTHER" id="PTHR37610">
    <property type="entry name" value="CCHC-TYPE DOMAIN-CONTAINING PROTEIN"/>
    <property type="match status" value="1"/>
</dbReference>
<evidence type="ECO:0000313" key="4">
    <source>
        <dbReference type="Proteomes" id="UP001054252"/>
    </source>
</evidence>
<proteinExistence type="predicted"/>
<comment type="caution">
    <text evidence="3">The sequence shown here is derived from an EMBL/GenBank/DDBJ whole genome shotgun (WGS) entry which is preliminary data.</text>
</comment>
<dbReference type="InterPro" id="IPR029472">
    <property type="entry name" value="Copia-like_N"/>
</dbReference>